<dbReference type="SUPFAM" id="SSF74788">
    <property type="entry name" value="Cullin repeat-like"/>
    <property type="match status" value="1"/>
</dbReference>
<reference evidence="6 7" key="1">
    <citation type="journal article" date="2024" name="G3 (Bethesda)">
        <title>Genome assembly of Hibiscus sabdariffa L. provides insights into metabolisms of medicinal natural products.</title>
        <authorList>
            <person name="Kim T."/>
        </authorList>
    </citation>
    <scope>NUCLEOTIDE SEQUENCE [LARGE SCALE GENOMIC DNA]</scope>
    <source>
        <strain evidence="6">TK-2024</strain>
        <tissue evidence="6">Old leaves</tissue>
    </source>
</reference>
<gene>
    <name evidence="6" type="ORF">V6N12_045205</name>
</gene>
<proteinExistence type="inferred from homology"/>
<feature type="compositionally biased region" description="Basic and acidic residues" evidence="4">
    <location>
        <begin position="40"/>
        <end position="63"/>
    </location>
</feature>
<comment type="caution">
    <text evidence="6">The sequence shown here is derived from an EMBL/GenBank/DDBJ whole genome shotgun (WGS) entry which is preliminary data.</text>
</comment>
<dbReference type="PANTHER" id="PTHR12542">
    <property type="entry name" value="EXOCYST COMPLEX PROTEIN EXO70"/>
    <property type="match status" value="1"/>
</dbReference>
<accession>A0ABR2G2Q0</accession>
<evidence type="ECO:0000313" key="6">
    <source>
        <dbReference type="EMBL" id="KAK8593119.1"/>
    </source>
</evidence>
<keyword evidence="3" id="KW-0653">Protein transport</keyword>
<evidence type="ECO:0000256" key="4">
    <source>
        <dbReference type="SAM" id="MobiDB-lite"/>
    </source>
</evidence>
<feature type="domain" description="Exocyst complex subunit Exo70 C-terminal" evidence="5">
    <location>
        <begin position="296"/>
        <end position="665"/>
    </location>
</feature>
<evidence type="ECO:0000256" key="1">
    <source>
        <dbReference type="ARBA" id="ARBA00006756"/>
    </source>
</evidence>
<name>A0ABR2G2Q0_9ROSI</name>
<protein>
    <recommendedName>
        <fullName evidence="3">Exocyst subunit Exo70 family protein</fullName>
    </recommendedName>
</protein>
<feature type="region of interest" description="Disordered" evidence="4">
    <location>
        <begin position="460"/>
        <end position="485"/>
    </location>
</feature>
<dbReference type="PANTHER" id="PTHR12542:SF93">
    <property type="entry name" value="EXOCYST COMPLEX COMPONENT EXO70C2"/>
    <property type="match status" value="1"/>
</dbReference>
<keyword evidence="3" id="KW-0268">Exocytosis</keyword>
<evidence type="ECO:0000256" key="2">
    <source>
        <dbReference type="ARBA" id="ARBA00022448"/>
    </source>
</evidence>
<evidence type="ECO:0000313" key="7">
    <source>
        <dbReference type="Proteomes" id="UP001472677"/>
    </source>
</evidence>
<evidence type="ECO:0000256" key="3">
    <source>
        <dbReference type="RuleBase" id="RU365026"/>
    </source>
</evidence>
<feature type="compositionally biased region" description="Polar residues" evidence="4">
    <location>
        <begin position="465"/>
        <end position="485"/>
    </location>
</feature>
<comment type="function">
    <text evidence="3">Component of the exocyst complex.</text>
</comment>
<dbReference type="Proteomes" id="UP001472677">
    <property type="component" value="Unassembled WGS sequence"/>
</dbReference>
<comment type="similarity">
    <text evidence="1 3">Belongs to the EXO70 family.</text>
</comment>
<dbReference type="InterPro" id="IPR004140">
    <property type="entry name" value="Exo70"/>
</dbReference>
<feature type="region of interest" description="Disordered" evidence="4">
    <location>
        <begin position="1"/>
        <end position="68"/>
    </location>
</feature>
<dbReference type="InterPro" id="IPR046364">
    <property type="entry name" value="Exo70_C"/>
</dbReference>
<organism evidence="6 7">
    <name type="scientific">Hibiscus sabdariffa</name>
    <name type="common">roselle</name>
    <dbReference type="NCBI Taxonomy" id="183260"/>
    <lineage>
        <taxon>Eukaryota</taxon>
        <taxon>Viridiplantae</taxon>
        <taxon>Streptophyta</taxon>
        <taxon>Embryophyta</taxon>
        <taxon>Tracheophyta</taxon>
        <taxon>Spermatophyta</taxon>
        <taxon>Magnoliopsida</taxon>
        <taxon>eudicotyledons</taxon>
        <taxon>Gunneridae</taxon>
        <taxon>Pentapetalae</taxon>
        <taxon>rosids</taxon>
        <taxon>malvids</taxon>
        <taxon>Malvales</taxon>
        <taxon>Malvaceae</taxon>
        <taxon>Malvoideae</taxon>
        <taxon>Hibiscus</taxon>
    </lineage>
</organism>
<dbReference type="Gene3D" id="1.20.1280.170">
    <property type="entry name" value="Exocyst complex component Exo70"/>
    <property type="match status" value="1"/>
</dbReference>
<dbReference type="InterPro" id="IPR016159">
    <property type="entry name" value="Cullin_repeat-like_dom_sf"/>
</dbReference>
<evidence type="ECO:0000259" key="5">
    <source>
        <dbReference type="Pfam" id="PF03081"/>
    </source>
</evidence>
<feature type="compositionally biased region" description="Basic and acidic residues" evidence="4">
    <location>
        <begin position="1"/>
        <end position="19"/>
    </location>
</feature>
<sequence length="679" mass="77481">MEKEKSSSFKGRGGDDKNYGADTTLLPVETSNCSNGKDPPAAEKNETEEAEKPKEKENERGGEVEEATPSTQIKYTMEKAWEDIEHFLLKLEADVGSEIPDSINQYLDLVEEKISKHELPVKSKGCPLPDLDDDWSFLKAAQQMSKLHKNLSKIFELDSSQGPLINRIGRIHQQVMCYLEDEFRALLEESRVVEPEVNQEPASDQCAEPGEGQDQAARSNEVLSNFPGYSQEALATLNKTAKEMISGGYEFECCEVYMMTRRNAIEETLNKLGFEKISIDDVQKMQWDALERGIPSWIKAFKACANVYFAGERKLAETVFSDNPSVAKSLFNSLTRVLFLQLLNFAEAVALSKRSTEKLFKFLDIYETLRGNFSTIDSLFPEECAKELNEQLMTACRRIGETAICIFHDLESSIQSDTGRIQVPGGAVHPLTRYTMNYLKYACDEYKDTLERVYKDHSQIERADSTSQPLDYQGNSQSNDNENQSPFSTHLIKIMDLLDSVLDAKSKLYKDVALSNIFMMNNGRYILQKIKGSPEIREAMGDNWYRKKSYELRNYHQNYKRETWMKLLGCLNQEGLNVNGKVVKPVLKERFKSFNAMFEEIHKTQSSWVVSDKQMQSELRVSIVGVIIPAYRSFLGRFSGYLTPGRQTEKYIKFQPEDIETYIEELFDGNTASLGRRKT</sequence>
<feature type="region of interest" description="Disordered" evidence="4">
    <location>
        <begin position="194"/>
        <end position="217"/>
    </location>
</feature>
<dbReference type="Pfam" id="PF20669">
    <property type="entry name" value="Exo70_N"/>
    <property type="match status" value="1"/>
</dbReference>
<keyword evidence="7" id="KW-1185">Reference proteome</keyword>
<dbReference type="Pfam" id="PF03081">
    <property type="entry name" value="Exo70_C"/>
    <property type="match status" value="1"/>
</dbReference>
<dbReference type="EMBL" id="JBBPBM010000003">
    <property type="protein sequence ID" value="KAK8593119.1"/>
    <property type="molecule type" value="Genomic_DNA"/>
</dbReference>
<keyword evidence="2 3" id="KW-0813">Transport</keyword>